<proteinExistence type="inferred from homology"/>
<dbReference type="InterPro" id="IPR017266">
    <property type="entry name" value="DOC_1/2"/>
</dbReference>
<keyword evidence="6" id="KW-1185">Reference proteome</keyword>
<dbReference type="Proteomes" id="UP000472276">
    <property type="component" value="Unassembled WGS sequence"/>
</dbReference>
<dbReference type="AlphaFoldDB" id="A0AAZ1Y152"/>
<evidence type="ECO:0008006" key="7">
    <source>
        <dbReference type="Google" id="ProtNLM"/>
    </source>
</evidence>
<comment type="similarity">
    <text evidence="2">Belongs to the CDK2AP family.</text>
</comment>
<accession>A0AAZ1Y152</accession>
<name>A0AAZ1Y152_OREAU</name>
<sequence>MYHLCLLEPALFRFLHDAPRSELPIDLPRIFFMSLRGHLVLEVEYYRRTKRQGSGDYGGAFANLQSPSAASLATLQSYRPLLSDYGPPSLGFSQGSTGSQVPQNKYAELLAIIEELGKEIRPTYAGSKSAMERLKRGIIHARGLVRECLAETERNARS</sequence>
<evidence type="ECO:0000313" key="6">
    <source>
        <dbReference type="Proteomes" id="UP000472276"/>
    </source>
</evidence>
<evidence type="ECO:0000256" key="2">
    <source>
        <dbReference type="ARBA" id="ARBA00008485"/>
    </source>
</evidence>
<evidence type="ECO:0000256" key="3">
    <source>
        <dbReference type="ARBA" id="ARBA00022553"/>
    </source>
</evidence>
<evidence type="ECO:0000313" key="5">
    <source>
        <dbReference type="Ensembl" id="ENSOABP00000073579.1"/>
    </source>
</evidence>
<dbReference type="PANTHER" id="PTHR22607">
    <property type="entry name" value="DELETED IN ORAL CANCER 1/CDK2-ASSOCIATED PROTEIN 1"/>
    <property type="match status" value="1"/>
</dbReference>
<reference evidence="5" key="3">
    <citation type="submission" date="2025-09" db="UniProtKB">
        <authorList>
            <consortium name="Ensembl"/>
        </authorList>
    </citation>
    <scope>IDENTIFICATION</scope>
</reference>
<dbReference type="Pfam" id="PF09806">
    <property type="entry name" value="CDK2AP"/>
    <property type="match status" value="1"/>
</dbReference>
<protein>
    <recommendedName>
        <fullName evidence="7">Cyclin dependent kinase 2 associated protein 1</fullName>
    </recommendedName>
</protein>
<dbReference type="Ensembl" id="ENSOABT00000082122.1">
    <property type="protein sequence ID" value="ENSOABP00000073579.1"/>
    <property type="gene ID" value="ENSOABG00000033350.1"/>
</dbReference>
<keyword evidence="3" id="KW-0597">Phosphoprotein</keyword>
<dbReference type="GO" id="GO:0005634">
    <property type="term" value="C:nucleus"/>
    <property type="evidence" value="ECO:0007669"/>
    <property type="project" value="UniProtKB-SubCell"/>
</dbReference>
<reference evidence="6" key="1">
    <citation type="submission" date="2020-03" db="EMBL/GenBank/DDBJ databases">
        <title>Evolution of repeat sequences and sex chromosomes of tilapia species revealed by chromosome-level genomes.</title>
        <authorList>
            <person name="Xu L."/>
            <person name="Tao W."/>
            <person name="Wang D."/>
            <person name="Zhou Q."/>
        </authorList>
    </citation>
    <scope>NUCLEOTIDE SEQUENCE [LARGE SCALE GENOMIC DNA]</scope>
    <source>
        <strain evidence="6">Israel</strain>
    </source>
</reference>
<dbReference type="GO" id="GO:0005737">
    <property type="term" value="C:cytoplasm"/>
    <property type="evidence" value="ECO:0007669"/>
    <property type="project" value="TreeGrafter"/>
</dbReference>
<comment type="subcellular location">
    <subcellularLocation>
        <location evidence="1">Nucleus</location>
    </subcellularLocation>
</comment>
<keyword evidence="4" id="KW-0539">Nucleus</keyword>
<dbReference type="PANTHER" id="PTHR22607:SF2">
    <property type="entry name" value="CYCLIN-DEPENDENT KINASE 2-ASSOCIATED PROTEIN 1"/>
    <property type="match status" value="1"/>
</dbReference>
<dbReference type="Gene3D" id="6.10.140.1300">
    <property type="match status" value="1"/>
</dbReference>
<evidence type="ECO:0000256" key="1">
    <source>
        <dbReference type="ARBA" id="ARBA00004123"/>
    </source>
</evidence>
<gene>
    <name evidence="5" type="primary">LOC116313208</name>
</gene>
<evidence type="ECO:0000256" key="4">
    <source>
        <dbReference type="ARBA" id="ARBA00023242"/>
    </source>
</evidence>
<reference evidence="5" key="2">
    <citation type="submission" date="2025-08" db="UniProtKB">
        <authorList>
            <consortium name="Ensembl"/>
        </authorList>
    </citation>
    <scope>IDENTIFICATION</scope>
</reference>
<organism evidence="5 6">
    <name type="scientific">Oreochromis aureus</name>
    <name type="common">Israeli tilapia</name>
    <name type="synonym">Chromis aureus</name>
    <dbReference type="NCBI Taxonomy" id="47969"/>
    <lineage>
        <taxon>Eukaryota</taxon>
        <taxon>Metazoa</taxon>
        <taxon>Chordata</taxon>
        <taxon>Craniata</taxon>
        <taxon>Vertebrata</taxon>
        <taxon>Euteleostomi</taxon>
        <taxon>Actinopterygii</taxon>
        <taxon>Neopterygii</taxon>
        <taxon>Teleostei</taxon>
        <taxon>Neoteleostei</taxon>
        <taxon>Acanthomorphata</taxon>
        <taxon>Ovalentaria</taxon>
        <taxon>Cichlomorphae</taxon>
        <taxon>Cichliformes</taxon>
        <taxon>Cichlidae</taxon>
        <taxon>African cichlids</taxon>
        <taxon>Pseudocrenilabrinae</taxon>
        <taxon>Oreochromini</taxon>
        <taxon>Oreochromis</taxon>
    </lineage>
</organism>